<evidence type="ECO:0000313" key="3">
    <source>
        <dbReference type="Proteomes" id="UP001374535"/>
    </source>
</evidence>
<sequence>MSVFLLLVLVKTVPHSSFVVNETSELDTILSYGAKQRELLVEVLDQTVEPLVLTRKVNHPRVSILQVSQCLLLKLVRNNANTLLHDILTNSGNCLPNNFFRETGRSRTAKKHCPSVQTGPIGKINGHVNQLLFAVLLPLPFPPIRGYLKEQSVSDSRF</sequence>
<accession>A0AAQ3NI62</accession>
<dbReference type="EMBL" id="CP144696">
    <property type="protein sequence ID" value="WVZ09415.1"/>
    <property type="molecule type" value="Genomic_DNA"/>
</dbReference>
<keyword evidence="3" id="KW-1185">Reference proteome</keyword>
<reference evidence="2 3" key="1">
    <citation type="journal article" date="2023" name="Life. Sci Alliance">
        <title>Evolutionary insights into 3D genome organization and epigenetic landscape of Vigna mungo.</title>
        <authorList>
            <person name="Junaid A."/>
            <person name="Singh B."/>
            <person name="Bhatia S."/>
        </authorList>
    </citation>
    <scope>NUCLEOTIDE SEQUENCE [LARGE SCALE GENOMIC DNA]</scope>
    <source>
        <strain evidence="2">Urdbean</strain>
    </source>
</reference>
<evidence type="ECO:0000313" key="2">
    <source>
        <dbReference type="EMBL" id="WVZ09415.1"/>
    </source>
</evidence>
<keyword evidence="1" id="KW-0732">Signal</keyword>
<dbReference type="AlphaFoldDB" id="A0AAQ3NI62"/>
<dbReference type="Proteomes" id="UP001374535">
    <property type="component" value="Chromosome 5"/>
</dbReference>
<gene>
    <name evidence="2" type="ORF">V8G54_013945</name>
</gene>
<evidence type="ECO:0000256" key="1">
    <source>
        <dbReference type="SAM" id="SignalP"/>
    </source>
</evidence>
<name>A0AAQ3NI62_VIGMU</name>
<protein>
    <recommendedName>
        <fullName evidence="4">Secreted protein</fullName>
    </recommendedName>
</protein>
<proteinExistence type="predicted"/>
<feature type="signal peptide" evidence="1">
    <location>
        <begin position="1"/>
        <end position="17"/>
    </location>
</feature>
<organism evidence="2 3">
    <name type="scientific">Vigna mungo</name>
    <name type="common">Black gram</name>
    <name type="synonym">Phaseolus mungo</name>
    <dbReference type="NCBI Taxonomy" id="3915"/>
    <lineage>
        <taxon>Eukaryota</taxon>
        <taxon>Viridiplantae</taxon>
        <taxon>Streptophyta</taxon>
        <taxon>Embryophyta</taxon>
        <taxon>Tracheophyta</taxon>
        <taxon>Spermatophyta</taxon>
        <taxon>Magnoliopsida</taxon>
        <taxon>eudicotyledons</taxon>
        <taxon>Gunneridae</taxon>
        <taxon>Pentapetalae</taxon>
        <taxon>rosids</taxon>
        <taxon>fabids</taxon>
        <taxon>Fabales</taxon>
        <taxon>Fabaceae</taxon>
        <taxon>Papilionoideae</taxon>
        <taxon>50 kb inversion clade</taxon>
        <taxon>NPAAA clade</taxon>
        <taxon>indigoferoid/millettioid clade</taxon>
        <taxon>Phaseoleae</taxon>
        <taxon>Vigna</taxon>
    </lineage>
</organism>
<feature type="chain" id="PRO_5042861098" description="Secreted protein" evidence="1">
    <location>
        <begin position="18"/>
        <end position="158"/>
    </location>
</feature>
<evidence type="ECO:0008006" key="4">
    <source>
        <dbReference type="Google" id="ProtNLM"/>
    </source>
</evidence>